<dbReference type="PROSITE" id="PS50943">
    <property type="entry name" value="HTH_CROC1"/>
    <property type="match status" value="1"/>
</dbReference>
<evidence type="ECO:0000313" key="2">
    <source>
        <dbReference type="EMBL" id="OEE69474.1"/>
    </source>
</evidence>
<name>A0A1E5CL95_9VIBR</name>
<dbReference type="Gene3D" id="1.10.260.40">
    <property type="entry name" value="lambda repressor-like DNA-binding domains"/>
    <property type="match status" value="1"/>
</dbReference>
<dbReference type="RefSeq" id="WP_017051528.1">
    <property type="nucleotide sequence ID" value="NZ_AJYW02000313.1"/>
</dbReference>
<dbReference type="CDD" id="cd00093">
    <property type="entry name" value="HTH_XRE"/>
    <property type="match status" value="1"/>
</dbReference>
<dbReference type="SUPFAM" id="SSF47413">
    <property type="entry name" value="lambda repressor-like DNA-binding domains"/>
    <property type="match status" value="1"/>
</dbReference>
<comment type="caution">
    <text evidence="2">The sequence shown here is derived from an EMBL/GenBank/DDBJ whole genome shotgun (WGS) entry which is preliminary data.</text>
</comment>
<dbReference type="AlphaFoldDB" id="A0A1E5CL95"/>
<dbReference type="Proteomes" id="UP000094165">
    <property type="component" value="Unassembled WGS sequence"/>
</dbReference>
<evidence type="ECO:0000259" key="1">
    <source>
        <dbReference type="PROSITE" id="PS50943"/>
    </source>
</evidence>
<protein>
    <submittedName>
        <fullName evidence="2">Antirepressor</fullName>
    </submittedName>
</protein>
<dbReference type="GO" id="GO:0003677">
    <property type="term" value="F:DNA binding"/>
    <property type="evidence" value="ECO:0007669"/>
    <property type="project" value="InterPro"/>
</dbReference>
<dbReference type="InterPro" id="IPR001387">
    <property type="entry name" value="Cro/C1-type_HTH"/>
</dbReference>
<dbReference type="InterPro" id="IPR010982">
    <property type="entry name" value="Lambda_DNA-bd_dom_sf"/>
</dbReference>
<reference evidence="2 3" key="1">
    <citation type="journal article" date="2012" name="Science">
        <title>Ecological populations of bacteria act as socially cohesive units of antibiotic production and resistance.</title>
        <authorList>
            <person name="Cordero O.X."/>
            <person name="Wildschutte H."/>
            <person name="Kirkup B."/>
            <person name="Proehl S."/>
            <person name="Ngo L."/>
            <person name="Hussain F."/>
            <person name="Le Roux F."/>
            <person name="Mincer T."/>
            <person name="Polz M.F."/>
        </authorList>
    </citation>
    <scope>NUCLEOTIDE SEQUENCE [LARGE SCALE GENOMIC DNA]</scope>
    <source>
        <strain evidence="2 3">FF-238</strain>
    </source>
</reference>
<evidence type="ECO:0000313" key="3">
    <source>
        <dbReference type="Proteomes" id="UP000094165"/>
    </source>
</evidence>
<dbReference type="InterPro" id="IPR021096">
    <property type="entry name" value="Vibrio_phage_VSK_Orf152"/>
</dbReference>
<dbReference type="Pfam" id="PF12472">
    <property type="entry name" value="DUF3693"/>
    <property type="match status" value="1"/>
</dbReference>
<sequence length="125" mass="14303">MYQEKILDAYKKAQNYVQDKQIAHDLNISNQKISKIRNGERYLTENEALFLAEKIGLSEEEVLVYLAADRSKNYQAQKVWKNITKKFNGLGLQGITMACGGFALWIMQTKEVLAHTIECVLCILC</sequence>
<accession>A0A1E5CL95</accession>
<gene>
    <name evidence="2" type="ORF">A130_09315</name>
</gene>
<organism evidence="2 3">
    <name type="scientific">Vibrio genomosp. F6 str. FF-238</name>
    <dbReference type="NCBI Taxonomy" id="1191298"/>
    <lineage>
        <taxon>Bacteria</taxon>
        <taxon>Pseudomonadati</taxon>
        <taxon>Pseudomonadota</taxon>
        <taxon>Gammaproteobacteria</taxon>
        <taxon>Vibrionales</taxon>
        <taxon>Vibrionaceae</taxon>
        <taxon>Vibrio</taxon>
    </lineage>
</organism>
<dbReference type="EMBL" id="AJYW02000313">
    <property type="protein sequence ID" value="OEE69474.1"/>
    <property type="molecule type" value="Genomic_DNA"/>
</dbReference>
<feature type="domain" description="HTH cro/C1-type" evidence="1">
    <location>
        <begin position="20"/>
        <end position="62"/>
    </location>
</feature>
<proteinExistence type="predicted"/>
<keyword evidence="3" id="KW-1185">Reference proteome</keyword>